<dbReference type="InterPro" id="IPR036736">
    <property type="entry name" value="ACP-like_sf"/>
</dbReference>
<evidence type="ECO:0000313" key="12">
    <source>
        <dbReference type="Proteomes" id="UP000064249"/>
    </source>
</evidence>
<protein>
    <recommendedName>
        <fullName evidence="7 8">Acyl carrier protein</fullName>
        <shortName evidence="7">ACP</shortName>
    </recommendedName>
</protein>
<dbReference type="GO" id="GO:0000035">
    <property type="term" value="F:acyl binding"/>
    <property type="evidence" value="ECO:0007669"/>
    <property type="project" value="TreeGrafter"/>
</dbReference>
<dbReference type="UniPathway" id="UPA00094"/>
<dbReference type="GO" id="GO:0000036">
    <property type="term" value="F:acyl carrier activity"/>
    <property type="evidence" value="ECO:0007669"/>
    <property type="project" value="UniProtKB-UniRule"/>
</dbReference>
<dbReference type="PROSITE" id="PS50075">
    <property type="entry name" value="CARRIER"/>
    <property type="match status" value="1"/>
</dbReference>
<evidence type="ECO:0000313" key="11">
    <source>
        <dbReference type="EMBL" id="KUK47092.1"/>
    </source>
</evidence>
<keyword evidence="2 7" id="KW-0444">Lipid biosynthesis</keyword>
<dbReference type="InterPro" id="IPR003231">
    <property type="entry name" value="ACP"/>
</dbReference>
<comment type="subcellular location">
    <subcellularLocation>
        <location evidence="7">Cytoplasm</location>
    </subcellularLocation>
</comment>
<evidence type="ECO:0000256" key="5">
    <source>
        <dbReference type="ARBA" id="ARBA00023098"/>
    </source>
</evidence>
<dbReference type="GO" id="GO:0009245">
    <property type="term" value="P:lipid A biosynthetic process"/>
    <property type="evidence" value="ECO:0007669"/>
    <property type="project" value="TreeGrafter"/>
</dbReference>
<feature type="domain" description="Carrier" evidence="10">
    <location>
        <begin position="2"/>
        <end position="76"/>
    </location>
</feature>
<sequence length="76" mass="8600">MSDVLKGVKEVIVDVLKVDEKDITINTSFVDDLKADSMDQFFLIDGLCEKFDLSISDEDARNIKTVKDAVDFIEKK</sequence>
<comment type="PTM">
    <text evidence="9">4'-phosphopantetheine is transferred from CoA to a specific serine of apo-ACP by acpS.</text>
</comment>
<gene>
    <name evidence="7" type="primary">acpP</name>
    <name evidence="11" type="ORF">XD73_0038</name>
</gene>
<evidence type="ECO:0000256" key="1">
    <source>
        <dbReference type="ARBA" id="ARBA00022450"/>
    </source>
</evidence>
<dbReference type="Proteomes" id="UP000064249">
    <property type="component" value="Unassembled WGS sequence"/>
</dbReference>
<proteinExistence type="inferred from homology"/>
<evidence type="ECO:0000256" key="7">
    <source>
        <dbReference type="HAMAP-Rule" id="MF_01217"/>
    </source>
</evidence>
<dbReference type="HAMAP" id="MF_01217">
    <property type="entry name" value="Acyl_carrier"/>
    <property type="match status" value="1"/>
</dbReference>
<keyword evidence="6 7" id="KW-0275">Fatty acid biosynthesis</keyword>
<dbReference type="NCBIfam" id="NF002150">
    <property type="entry name" value="PRK00982.1-4"/>
    <property type="match status" value="1"/>
</dbReference>
<keyword evidence="3 7" id="KW-0597">Phosphoprotein</keyword>
<dbReference type="Pfam" id="PF00550">
    <property type="entry name" value="PP-binding"/>
    <property type="match status" value="1"/>
</dbReference>
<accession>A0A101FYZ3</accession>
<comment type="PTM">
    <text evidence="7">4'-phosphopantetheine is transferred from CoA to a specific serine of apo-ACP by AcpS. This modification is essential for activity because fatty acids are bound in thioester linkage to the sulfhydryl of the prosthetic group.</text>
</comment>
<dbReference type="PANTHER" id="PTHR20863">
    <property type="entry name" value="ACYL CARRIER PROTEIN"/>
    <property type="match status" value="1"/>
</dbReference>
<feature type="modified residue" description="O-(pantetheine 4'-phosphoryl)serine" evidence="7">
    <location>
        <position position="37"/>
    </location>
</feature>
<comment type="function">
    <text evidence="7 9">Carrier of the growing fatty acid chain in fatty acid biosynthesis.</text>
</comment>
<evidence type="ECO:0000256" key="8">
    <source>
        <dbReference type="NCBIfam" id="TIGR00517"/>
    </source>
</evidence>
<comment type="similarity">
    <text evidence="7">Belongs to the acyl carrier protein (ACP) family.</text>
</comment>
<reference evidence="11 12" key="1">
    <citation type="journal article" date="2015" name="MBio">
        <title>Genome-Resolved Metagenomic Analysis Reveals Roles for Candidate Phyla and Other Microbial Community Members in Biogeochemical Transformations in Oil Reservoirs.</title>
        <authorList>
            <person name="Hu P."/>
            <person name="Tom L."/>
            <person name="Singh A."/>
            <person name="Thomas B.C."/>
            <person name="Baker B.J."/>
            <person name="Piceno Y.M."/>
            <person name="Andersen G.L."/>
            <person name="Banfield J.F."/>
        </authorList>
    </citation>
    <scope>NUCLEOTIDE SEQUENCE [LARGE SCALE GENOMIC DNA]</scope>
    <source>
        <strain evidence="11">46_16</strain>
    </source>
</reference>
<name>A0A101FYZ3_9CHLR</name>
<evidence type="ECO:0000259" key="10">
    <source>
        <dbReference type="PROSITE" id="PS50075"/>
    </source>
</evidence>
<dbReference type="PANTHER" id="PTHR20863:SF76">
    <property type="entry name" value="CARRIER DOMAIN-CONTAINING PROTEIN"/>
    <property type="match status" value="1"/>
</dbReference>
<dbReference type="AlphaFoldDB" id="A0A101FYZ3"/>
<evidence type="ECO:0000256" key="2">
    <source>
        <dbReference type="ARBA" id="ARBA00022516"/>
    </source>
</evidence>
<keyword evidence="4 7" id="KW-0276">Fatty acid metabolism</keyword>
<comment type="pathway">
    <text evidence="7 9">Lipid metabolism; fatty acid biosynthesis.</text>
</comment>
<dbReference type="GO" id="GO:0005829">
    <property type="term" value="C:cytosol"/>
    <property type="evidence" value="ECO:0007669"/>
    <property type="project" value="TreeGrafter"/>
</dbReference>
<evidence type="ECO:0000256" key="9">
    <source>
        <dbReference type="RuleBase" id="RU003545"/>
    </source>
</evidence>
<dbReference type="Gene3D" id="1.10.1200.10">
    <property type="entry name" value="ACP-like"/>
    <property type="match status" value="1"/>
</dbReference>
<keyword evidence="5 7" id="KW-0443">Lipid metabolism</keyword>
<keyword evidence="1 7" id="KW-0596">Phosphopantetheine</keyword>
<dbReference type="NCBIfam" id="NF002148">
    <property type="entry name" value="PRK00982.1-2"/>
    <property type="match status" value="1"/>
</dbReference>
<evidence type="ECO:0000256" key="6">
    <source>
        <dbReference type="ARBA" id="ARBA00023160"/>
    </source>
</evidence>
<comment type="caution">
    <text evidence="11">The sequence shown here is derived from an EMBL/GenBank/DDBJ whole genome shotgun (WGS) entry which is preliminary data.</text>
</comment>
<dbReference type="GO" id="GO:0016020">
    <property type="term" value="C:membrane"/>
    <property type="evidence" value="ECO:0007669"/>
    <property type="project" value="GOC"/>
</dbReference>
<evidence type="ECO:0000256" key="3">
    <source>
        <dbReference type="ARBA" id="ARBA00022553"/>
    </source>
</evidence>
<evidence type="ECO:0000256" key="4">
    <source>
        <dbReference type="ARBA" id="ARBA00022832"/>
    </source>
</evidence>
<dbReference type="NCBIfam" id="TIGR00517">
    <property type="entry name" value="acyl_carrier"/>
    <property type="match status" value="1"/>
</dbReference>
<dbReference type="SUPFAM" id="SSF47336">
    <property type="entry name" value="ACP-like"/>
    <property type="match status" value="1"/>
</dbReference>
<keyword evidence="7" id="KW-0963">Cytoplasm</keyword>
<dbReference type="EMBL" id="LGFU01000001">
    <property type="protein sequence ID" value="KUK47092.1"/>
    <property type="molecule type" value="Genomic_DNA"/>
</dbReference>
<dbReference type="InterPro" id="IPR009081">
    <property type="entry name" value="PP-bd_ACP"/>
</dbReference>
<organism evidence="11 12">
    <name type="scientific">Anaerolinea thermophila</name>
    <dbReference type="NCBI Taxonomy" id="167964"/>
    <lineage>
        <taxon>Bacteria</taxon>
        <taxon>Bacillati</taxon>
        <taxon>Chloroflexota</taxon>
        <taxon>Anaerolineae</taxon>
        <taxon>Anaerolineales</taxon>
        <taxon>Anaerolineaceae</taxon>
        <taxon>Anaerolinea</taxon>
    </lineage>
</organism>